<accession>A0ABY4L1G0</accession>
<dbReference type="Pfam" id="PF06897">
    <property type="entry name" value="DUF1269"/>
    <property type="match status" value="1"/>
</dbReference>
<evidence type="ECO:0000313" key="1">
    <source>
        <dbReference type="EMBL" id="UPT21190.1"/>
    </source>
</evidence>
<dbReference type="Proteomes" id="UP000832041">
    <property type="component" value="Chromosome"/>
</dbReference>
<name>A0ABY4L1G0_THEAE</name>
<gene>
    <name evidence="1" type="ORF">FOF52_09655</name>
</gene>
<protein>
    <submittedName>
        <fullName evidence="1">DUF1269 domain-containing protein</fullName>
    </submittedName>
</protein>
<dbReference type="RefSeq" id="WP_248593500.1">
    <property type="nucleotide sequence ID" value="NZ_BAABEB010000013.1"/>
</dbReference>
<sequence>MTHLVVFGVADRDRAEQALDIADDLARHELLRLKDAAYVYKDARGKPRIQQTLSATGVGAAGGALWGTLVGALFLSPALGLAVGAAAGAVAGKLTDIGIDDGMIRQIGHQLDGGRAAVFLLVHSATRDRVVEALRPLEPVVLETSLSRREEQELVRALRGEETAPSAPGRGG</sequence>
<proteinExistence type="predicted"/>
<evidence type="ECO:0000313" key="2">
    <source>
        <dbReference type="Proteomes" id="UP000832041"/>
    </source>
</evidence>
<dbReference type="EMBL" id="CP051627">
    <property type="protein sequence ID" value="UPT21190.1"/>
    <property type="molecule type" value="Genomic_DNA"/>
</dbReference>
<keyword evidence="2" id="KW-1185">Reference proteome</keyword>
<organism evidence="1 2">
    <name type="scientific">Thermobifida alba</name>
    <name type="common">Thermomonospora alba</name>
    <dbReference type="NCBI Taxonomy" id="53522"/>
    <lineage>
        <taxon>Bacteria</taxon>
        <taxon>Bacillati</taxon>
        <taxon>Actinomycetota</taxon>
        <taxon>Actinomycetes</taxon>
        <taxon>Streptosporangiales</taxon>
        <taxon>Nocardiopsidaceae</taxon>
        <taxon>Thermobifida</taxon>
    </lineage>
</organism>
<dbReference type="InterPro" id="IPR009200">
    <property type="entry name" value="DUF1269_membrane"/>
</dbReference>
<reference evidence="1 2" key="1">
    <citation type="submission" date="2020-04" db="EMBL/GenBank/DDBJ databases">
        <title>Thermobifida alba genome sequencing and assembly.</title>
        <authorList>
            <person name="Luzics S."/>
            <person name="Horvath B."/>
            <person name="Nagy I."/>
            <person name="Toth A."/>
            <person name="Nagy I."/>
            <person name="Kukolya J."/>
        </authorList>
    </citation>
    <scope>NUCLEOTIDE SEQUENCE [LARGE SCALE GENOMIC DNA]</scope>
    <source>
        <strain evidence="1 2">DSM 43795</strain>
    </source>
</reference>